<organism evidence="2">
    <name type="scientific">Cucumis melo</name>
    <name type="common">Muskmelon</name>
    <dbReference type="NCBI Taxonomy" id="3656"/>
    <lineage>
        <taxon>Eukaryota</taxon>
        <taxon>Viridiplantae</taxon>
        <taxon>Streptophyta</taxon>
        <taxon>Embryophyta</taxon>
        <taxon>Tracheophyta</taxon>
        <taxon>Spermatophyta</taxon>
        <taxon>Magnoliopsida</taxon>
        <taxon>eudicotyledons</taxon>
        <taxon>Gunneridae</taxon>
        <taxon>Pentapetalae</taxon>
        <taxon>rosids</taxon>
        <taxon>fabids</taxon>
        <taxon>Cucurbitales</taxon>
        <taxon>Cucurbitaceae</taxon>
        <taxon>Benincaseae</taxon>
        <taxon>Cucumis</taxon>
    </lineage>
</organism>
<accession>A0A9I9E6S3</accession>
<evidence type="ECO:0000313" key="2">
    <source>
        <dbReference type="EnsemblPlants" id="MELO3C029573.2.1"/>
    </source>
</evidence>
<protein>
    <submittedName>
        <fullName evidence="2">Uncharacterized protein</fullName>
    </submittedName>
</protein>
<sequence length="365" mass="40374">MTGCKIVCIHYYKTGYPQIFISSLSPYQDFFRFLFLSPQHLPMRPPSHVGRLQLRPPPPFRDSFRDPAPADVTPPVSPFQLPPPPQRLGALAILRKWTFTIFCASLTLPKKLQLGRRKSNCDNAISQSDDSHGNEDEELAVIVEGVTHSMPPDILLASGIVLQVENKASDEFPSSRGNDALNSSSETDHEDADSILSSSDESMSEAAIAEIEAGIYGLQIIKDADLEEVQELGSGTFCSTVMAVVTYLVGLHYGHIILHFKEKTFSYVSLLAGSPRPNASLDYTFFLSNCIGHWPGLFRGAKKEFILISSFVGPVFILFLRQAYFLLTTPNDAICGDLPRCEKGWGIGFQTIIGSLETSQQKWLL</sequence>
<reference evidence="2" key="1">
    <citation type="submission" date="2023-03" db="UniProtKB">
        <authorList>
            <consortium name="EnsemblPlants"/>
        </authorList>
    </citation>
    <scope>IDENTIFICATION</scope>
</reference>
<dbReference type="EnsemblPlants" id="MELO3C029573.2.1">
    <property type="protein sequence ID" value="MELO3C029573.2.1"/>
    <property type="gene ID" value="MELO3C029573.2"/>
</dbReference>
<proteinExistence type="predicted"/>
<feature type="region of interest" description="Disordered" evidence="1">
    <location>
        <begin position="170"/>
        <end position="197"/>
    </location>
</feature>
<evidence type="ECO:0000256" key="1">
    <source>
        <dbReference type="SAM" id="MobiDB-lite"/>
    </source>
</evidence>
<name>A0A9I9E6S3_CUCME</name>
<dbReference type="AlphaFoldDB" id="A0A9I9E6S3"/>
<feature type="compositionally biased region" description="Polar residues" evidence="1">
    <location>
        <begin position="175"/>
        <end position="185"/>
    </location>
</feature>
<dbReference type="Gramene" id="MELO3C029573.2.1">
    <property type="protein sequence ID" value="MELO3C029573.2.1"/>
    <property type="gene ID" value="MELO3C029573.2"/>
</dbReference>